<dbReference type="EMBL" id="KN661573">
    <property type="protein sequence ID" value="KHN14649.1"/>
    <property type="molecule type" value="Genomic_DNA"/>
</dbReference>
<name>A0A0B2Q3R8_GLYSO</name>
<evidence type="ECO:0000259" key="1">
    <source>
        <dbReference type="Pfam" id="PF13966"/>
    </source>
</evidence>
<gene>
    <name evidence="2" type="ORF">glysoja_024744</name>
</gene>
<organism evidence="2">
    <name type="scientific">Glycine soja</name>
    <name type="common">Wild soybean</name>
    <dbReference type="NCBI Taxonomy" id="3848"/>
    <lineage>
        <taxon>Eukaryota</taxon>
        <taxon>Viridiplantae</taxon>
        <taxon>Streptophyta</taxon>
        <taxon>Embryophyta</taxon>
        <taxon>Tracheophyta</taxon>
        <taxon>Spermatophyta</taxon>
        <taxon>Magnoliopsida</taxon>
        <taxon>eudicotyledons</taxon>
        <taxon>Gunneridae</taxon>
        <taxon>Pentapetalae</taxon>
        <taxon>rosids</taxon>
        <taxon>fabids</taxon>
        <taxon>Fabales</taxon>
        <taxon>Fabaceae</taxon>
        <taxon>Papilionoideae</taxon>
        <taxon>50 kb inversion clade</taxon>
        <taxon>NPAAA clade</taxon>
        <taxon>indigoferoid/millettioid clade</taxon>
        <taxon>Phaseoleae</taxon>
        <taxon>Glycine</taxon>
        <taxon>Glycine subgen. Soja</taxon>
    </lineage>
</organism>
<dbReference type="Proteomes" id="UP000053555">
    <property type="component" value="Unassembled WGS sequence"/>
</dbReference>
<reference evidence="2" key="1">
    <citation type="submission" date="2014-07" db="EMBL/GenBank/DDBJ databases">
        <title>Identification of a novel salt tolerance gene in wild soybean by whole-genome sequencing.</title>
        <authorList>
            <person name="Lam H.-M."/>
            <person name="Qi X."/>
            <person name="Li M.-W."/>
            <person name="Liu X."/>
            <person name="Xie M."/>
            <person name="Ni M."/>
            <person name="Xu X."/>
        </authorList>
    </citation>
    <scope>NUCLEOTIDE SEQUENCE [LARGE SCALE GENOMIC DNA]</scope>
    <source>
        <tissue evidence="2">Root</tissue>
    </source>
</reference>
<dbReference type="InterPro" id="IPR026960">
    <property type="entry name" value="RVT-Znf"/>
</dbReference>
<dbReference type="Pfam" id="PF13966">
    <property type="entry name" value="zf-RVT"/>
    <property type="match status" value="1"/>
</dbReference>
<feature type="domain" description="Reverse transcriptase zinc-binding" evidence="1">
    <location>
        <begin position="11"/>
        <end position="93"/>
    </location>
</feature>
<sequence length="97" mass="11393">MVWRYVNNGGYNVKSAYNLIMEKFVDQASLCKEGDWSLIRKIDIPPRVKLFLWRLCYDCLPTKTKLRTRGVECSLMCALCENQIENVFHAFCHLSKE</sequence>
<proteinExistence type="predicted"/>
<protein>
    <recommendedName>
        <fullName evidence="1">Reverse transcriptase zinc-binding domain-containing protein</fullName>
    </recommendedName>
</protein>
<accession>A0A0B2Q3R8</accession>
<evidence type="ECO:0000313" key="2">
    <source>
        <dbReference type="EMBL" id="KHN14649.1"/>
    </source>
</evidence>
<dbReference type="AlphaFoldDB" id="A0A0B2Q3R8"/>